<evidence type="ECO:0000259" key="2">
    <source>
        <dbReference type="PROSITE" id="PS51462"/>
    </source>
</evidence>
<protein>
    <submittedName>
        <fullName evidence="3">Bifunctional NUDIX hydrolase/histidine phosphatase family protein</fullName>
    </submittedName>
</protein>
<dbReference type="CDD" id="cd03673">
    <property type="entry name" value="NUDIX_Ap6A_hydrolase"/>
    <property type="match status" value="1"/>
</dbReference>
<proteinExistence type="predicted"/>
<dbReference type="InterPro" id="IPR015797">
    <property type="entry name" value="NUDIX_hydrolase-like_dom_sf"/>
</dbReference>
<dbReference type="PANTHER" id="PTHR21340">
    <property type="entry name" value="DIADENOSINE 5,5-P1,P4-TETRAPHOSPHATE PYROPHOSPHOHYDROLASE MUTT"/>
    <property type="match status" value="1"/>
</dbReference>
<dbReference type="SUPFAM" id="SSF55811">
    <property type="entry name" value="Nudix"/>
    <property type="match status" value="1"/>
</dbReference>
<dbReference type="InterPro" id="IPR029033">
    <property type="entry name" value="His_PPase_superfam"/>
</dbReference>
<sequence>MIPDPPGTISAAGAVLWRPGPDGRPLVALIHRPRYDDWSFPKGKVDRDEHVVRAAAREVWEETGVWPVLGRRLSTVRYEARGRPKRVDYWTATGDEGRFVPNDEVDRVDWLPIAEAEDRLSYDHDRGVLGEFATGPLRTTPYIVLRHATAGQKRDWEEDDLLRPLDPEGRAQAQRLDDVLICYGPARLISSATARCVETVLPYAARTAADVRTDWAVTVGTAKAPGDRLAELLADGVPAVICTHGELVPDLITRACDELGAPPPEDPRLPKGGFWVLQVADRALASLERHTC</sequence>
<dbReference type="Gene3D" id="3.90.79.10">
    <property type="entry name" value="Nucleoside Triphosphate Pyrophosphohydrolase"/>
    <property type="match status" value="1"/>
</dbReference>
<comment type="caution">
    <text evidence="3">The sequence shown here is derived from an EMBL/GenBank/DDBJ whole genome shotgun (WGS) entry which is preliminary data.</text>
</comment>
<keyword evidence="4" id="KW-1185">Reference proteome</keyword>
<dbReference type="InterPro" id="IPR013078">
    <property type="entry name" value="His_Pase_superF_clade-1"/>
</dbReference>
<dbReference type="EMBL" id="BAAABM010000016">
    <property type="protein sequence ID" value="GAA0330592.1"/>
    <property type="molecule type" value="Genomic_DNA"/>
</dbReference>
<dbReference type="InterPro" id="IPR020084">
    <property type="entry name" value="NUDIX_hydrolase_CS"/>
</dbReference>
<dbReference type="Pfam" id="PF00293">
    <property type="entry name" value="NUDIX"/>
    <property type="match status" value="1"/>
</dbReference>
<dbReference type="InterPro" id="IPR051325">
    <property type="entry name" value="Nudix_hydrolase_domain"/>
</dbReference>
<dbReference type="PANTHER" id="PTHR21340:SF0">
    <property type="entry name" value="BIS(5'-NUCLEOSYL)-TETRAPHOSPHATASE [ASYMMETRICAL]"/>
    <property type="match status" value="1"/>
</dbReference>
<dbReference type="SUPFAM" id="SSF53254">
    <property type="entry name" value="Phosphoglycerate mutase-like"/>
    <property type="match status" value="1"/>
</dbReference>
<evidence type="ECO:0000313" key="4">
    <source>
        <dbReference type="Proteomes" id="UP001501822"/>
    </source>
</evidence>
<keyword evidence="1 3" id="KW-0378">Hydrolase</keyword>
<feature type="domain" description="Nudix hydrolase" evidence="2">
    <location>
        <begin position="7"/>
        <end position="134"/>
    </location>
</feature>
<dbReference type="Gene3D" id="3.40.50.1240">
    <property type="entry name" value="Phosphoglycerate mutase-like"/>
    <property type="match status" value="1"/>
</dbReference>
<gene>
    <name evidence="3" type="ORF">GCM10010151_20500</name>
</gene>
<evidence type="ECO:0000313" key="3">
    <source>
        <dbReference type="EMBL" id="GAA0330592.1"/>
    </source>
</evidence>
<accession>A0ABN0WAM4</accession>
<evidence type="ECO:0000256" key="1">
    <source>
        <dbReference type="ARBA" id="ARBA00022801"/>
    </source>
</evidence>
<dbReference type="RefSeq" id="WP_252805640.1">
    <property type="nucleotide sequence ID" value="NZ_BAAABM010000016.1"/>
</dbReference>
<dbReference type="InterPro" id="IPR000086">
    <property type="entry name" value="NUDIX_hydrolase_dom"/>
</dbReference>
<dbReference type="Pfam" id="PF00300">
    <property type="entry name" value="His_Phos_1"/>
    <property type="match status" value="1"/>
</dbReference>
<dbReference type="PROSITE" id="PS51462">
    <property type="entry name" value="NUDIX"/>
    <property type="match status" value="1"/>
</dbReference>
<reference evidence="3 4" key="1">
    <citation type="journal article" date="2019" name="Int. J. Syst. Evol. Microbiol.">
        <title>The Global Catalogue of Microorganisms (GCM) 10K type strain sequencing project: providing services to taxonomists for standard genome sequencing and annotation.</title>
        <authorList>
            <consortium name="The Broad Institute Genomics Platform"/>
            <consortium name="The Broad Institute Genome Sequencing Center for Infectious Disease"/>
            <person name="Wu L."/>
            <person name="Ma J."/>
        </authorList>
    </citation>
    <scope>NUCLEOTIDE SEQUENCE [LARGE SCALE GENOMIC DNA]</scope>
    <source>
        <strain evidence="3 4">JCM 3146</strain>
    </source>
</reference>
<dbReference type="GO" id="GO:0016787">
    <property type="term" value="F:hydrolase activity"/>
    <property type="evidence" value="ECO:0007669"/>
    <property type="project" value="UniProtKB-KW"/>
</dbReference>
<dbReference type="PROSITE" id="PS00893">
    <property type="entry name" value="NUDIX_BOX"/>
    <property type="match status" value="1"/>
</dbReference>
<name>A0ABN0WAM4_9ACTN</name>
<organism evidence="3 4">
    <name type="scientific">Actinoallomurus spadix</name>
    <dbReference type="NCBI Taxonomy" id="79912"/>
    <lineage>
        <taxon>Bacteria</taxon>
        <taxon>Bacillati</taxon>
        <taxon>Actinomycetota</taxon>
        <taxon>Actinomycetes</taxon>
        <taxon>Streptosporangiales</taxon>
        <taxon>Thermomonosporaceae</taxon>
        <taxon>Actinoallomurus</taxon>
    </lineage>
</organism>
<dbReference type="Proteomes" id="UP001501822">
    <property type="component" value="Unassembled WGS sequence"/>
</dbReference>